<dbReference type="Proteomes" id="UP000326565">
    <property type="component" value="Unassembled WGS sequence"/>
</dbReference>
<keyword evidence="1" id="KW-0812">Transmembrane</keyword>
<evidence type="ECO:0000313" key="2">
    <source>
        <dbReference type="EMBL" id="KAB8072000.1"/>
    </source>
</evidence>
<gene>
    <name evidence="2" type="ORF">BDV29DRAFT_8586</name>
</gene>
<dbReference type="AlphaFoldDB" id="A0A5N5WXV6"/>
<keyword evidence="1" id="KW-0472">Membrane</keyword>
<dbReference type="OrthoDB" id="10372383at2759"/>
<reference evidence="2 3" key="1">
    <citation type="submission" date="2019-04" db="EMBL/GenBank/DDBJ databases">
        <title>Friends and foes A comparative genomics study of 23 Aspergillus species from section Flavi.</title>
        <authorList>
            <consortium name="DOE Joint Genome Institute"/>
            <person name="Kjaerbolling I."/>
            <person name="Vesth T."/>
            <person name="Frisvad J.C."/>
            <person name="Nybo J.L."/>
            <person name="Theobald S."/>
            <person name="Kildgaard S."/>
            <person name="Isbrandt T."/>
            <person name="Kuo A."/>
            <person name="Sato A."/>
            <person name="Lyhne E.K."/>
            <person name="Kogle M.E."/>
            <person name="Wiebenga A."/>
            <person name="Kun R.S."/>
            <person name="Lubbers R.J."/>
            <person name="Makela M.R."/>
            <person name="Barry K."/>
            <person name="Chovatia M."/>
            <person name="Clum A."/>
            <person name="Daum C."/>
            <person name="Haridas S."/>
            <person name="He G."/>
            <person name="LaButti K."/>
            <person name="Lipzen A."/>
            <person name="Mondo S."/>
            <person name="Riley R."/>
            <person name="Salamov A."/>
            <person name="Simmons B.A."/>
            <person name="Magnuson J.K."/>
            <person name="Henrissat B."/>
            <person name="Mortensen U.H."/>
            <person name="Larsen T.O."/>
            <person name="Devries R.P."/>
            <person name="Grigoriev I.V."/>
            <person name="Machida M."/>
            <person name="Baker S.E."/>
            <person name="Andersen M.R."/>
        </authorList>
    </citation>
    <scope>NUCLEOTIDE SEQUENCE [LARGE SCALE GENOMIC DNA]</scope>
    <source>
        <strain evidence="2 3">CBS 151.66</strain>
    </source>
</reference>
<protein>
    <submittedName>
        <fullName evidence="2">Uncharacterized protein</fullName>
    </submittedName>
</protein>
<keyword evidence="3" id="KW-1185">Reference proteome</keyword>
<dbReference type="EMBL" id="ML732257">
    <property type="protein sequence ID" value="KAB8072000.1"/>
    <property type="molecule type" value="Genomic_DNA"/>
</dbReference>
<evidence type="ECO:0000313" key="3">
    <source>
        <dbReference type="Proteomes" id="UP000326565"/>
    </source>
</evidence>
<feature type="transmembrane region" description="Helical" evidence="1">
    <location>
        <begin position="12"/>
        <end position="37"/>
    </location>
</feature>
<name>A0A5N5WXV6_9EURO</name>
<keyword evidence="1" id="KW-1133">Transmembrane helix</keyword>
<accession>A0A5N5WXV6</accession>
<sequence length="200" mass="23261">MQLSRLSMENVILHHVLIMLAFDFLTFFLVFALFGGLKGSMQVYSIISITLLHFQSNLEGFFRHCWQMSTKWTGASILVSLFFCHRWNRFRIEQTARRPGFISMLQDQYSSKRTGHEWSDPFSTSLRLIVTRHHRHSFNGATARNGEFAIYLCFLRIFFSPFNLLPFPHSGVSHLILDSCVSDYMIVALSSSRFPDHLDL</sequence>
<evidence type="ECO:0000256" key="1">
    <source>
        <dbReference type="SAM" id="Phobius"/>
    </source>
</evidence>
<proteinExistence type="predicted"/>
<organism evidence="2 3">
    <name type="scientific">Aspergillus leporis</name>
    <dbReference type="NCBI Taxonomy" id="41062"/>
    <lineage>
        <taxon>Eukaryota</taxon>
        <taxon>Fungi</taxon>
        <taxon>Dikarya</taxon>
        <taxon>Ascomycota</taxon>
        <taxon>Pezizomycotina</taxon>
        <taxon>Eurotiomycetes</taxon>
        <taxon>Eurotiomycetidae</taxon>
        <taxon>Eurotiales</taxon>
        <taxon>Aspergillaceae</taxon>
        <taxon>Aspergillus</taxon>
        <taxon>Aspergillus subgen. Circumdati</taxon>
    </lineage>
</organism>